<dbReference type="Proteomes" id="UP000194139">
    <property type="component" value="Chromosome"/>
</dbReference>
<feature type="region of interest" description="Disordered" evidence="1">
    <location>
        <begin position="122"/>
        <end position="148"/>
    </location>
</feature>
<proteinExistence type="predicted"/>
<dbReference type="EMBL" id="CP021109">
    <property type="protein sequence ID" value="ARP86286.1"/>
    <property type="molecule type" value="Genomic_DNA"/>
</dbReference>
<protein>
    <recommendedName>
        <fullName evidence="4">Terminase</fullName>
    </recommendedName>
</protein>
<sequence length="148" mass="16614">MGTRGRKSTSEMTVAAQVAPVSSTDRLPAPVHLTDAERNVWLEVVNDQPASAFTPVHGPLLEQYCRHVVQARLLADEIMHFDRAWLADDDGLKRYDRLLAMQEREGRAASSLATRLRITRQATADPKTVGRANSRQARARKPWELVED</sequence>
<accession>A0A1W6YZ05</accession>
<evidence type="ECO:0000256" key="1">
    <source>
        <dbReference type="SAM" id="MobiDB-lite"/>
    </source>
</evidence>
<organism evidence="2 3">
    <name type="scientific">Bordetella genomosp. 9</name>
    <dbReference type="NCBI Taxonomy" id="1416803"/>
    <lineage>
        <taxon>Bacteria</taxon>
        <taxon>Pseudomonadati</taxon>
        <taxon>Pseudomonadota</taxon>
        <taxon>Betaproteobacteria</taxon>
        <taxon>Burkholderiales</taxon>
        <taxon>Alcaligenaceae</taxon>
        <taxon>Bordetella</taxon>
    </lineage>
</organism>
<reference evidence="2 3" key="1">
    <citation type="submission" date="2017-05" db="EMBL/GenBank/DDBJ databases">
        <title>Complete and WGS of Bordetella genogroups.</title>
        <authorList>
            <person name="Spilker T."/>
            <person name="LiPuma J."/>
        </authorList>
    </citation>
    <scope>NUCLEOTIDE SEQUENCE [LARGE SCALE GENOMIC DNA]</scope>
    <source>
        <strain evidence="2 3">AU17164</strain>
    </source>
</reference>
<evidence type="ECO:0000313" key="3">
    <source>
        <dbReference type="Proteomes" id="UP000194139"/>
    </source>
</evidence>
<gene>
    <name evidence="2" type="ORF">CAL13_08810</name>
</gene>
<dbReference type="AlphaFoldDB" id="A0A1W6YZ05"/>
<name>A0A1W6YZ05_9BORD</name>
<evidence type="ECO:0000313" key="2">
    <source>
        <dbReference type="EMBL" id="ARP86286.1"/>
    </source>
</evidence>
<keyword evidence="3" id="KW-1185">Reference proteome</keyword>
<evidence type="ECO:0008006" key="4">
    <source>
        <dbReference type="Google" id="ProtNLM"/>
    </source>
</evidence>